<dbReference type="Pfam" id="PF08899">
    <property type="entry name" value="DUF1844"/>
    <property type="match status" value="1"/>
</dbReference>
<dbReference type="KEGG" id="pfer:IRI77_35000"/>
<name>A0A7S7NQF2_PALFE</name>
<reference evidence="1 2" key="1">
    <citation type="submission" date="2020-10" db="EMBL/GenBank/DDBJ databases">
        <title>Complete genome sequence of Paludibaculum fermentans P105T, a facultatively anaerobic acidobacterium capable of dissimilatory Fe(III) reduction.</title>
        <authorList>
            <person name="Dedysh S.N."/>
            <person name="Beletsky A.V."/>
            <person name="Kulichevskaya I.S."/>
            <person name="Mardanov A.V."/>
            <person name="Ravin N.V."/>
        </authorList>
    </citation>
    <scope>NUCLEOTIDE SEQUENCE [LARGE SCALE GENOMIC DNA]</scope>
    <source>
        <strain evidence="1 2">P105</strain>
    </source>
</reference>
<dbReference type="InterPro" id="IPR014995">
    <property type="entry name" value="DUF1844"/>
</dbReference>
<protein>
    <submittedName>
        <fullName evidence="1">DUF1844 domain-containing protein</fullName>
    </submittedName>
</protein>
<accession>A0A7S7NQF2</accession>
<dbReference type="Proteomes" id="UP000593892">
    <property type="component" value="Chromosome"/>
</dbReference>
<dbReference type="AlphaFoldDB" id="A0A7S7NQF2"/>
<proteinExistence type="predicted"/>
<keyword evidence="2" id="KW-1185">Reference proteome</keyword>
<dbReference type="EMBL" id="CP063849">
    <property type="protein sequence ID" value="QOY87888.1"/>
    <property type="molecule type" value="Genomic_DNA"/>
</dbReference>
<dbReference type="RefSeq" id="WP_194449555.1">
    <property type="nucleotide sequence ID" value="NZ_CP063849.1"/>
</dbReference>
<organism evidence="1 2">
    <name type="scientific">Paludibaculum fermentans</name>
    <dbReference type="NCBI Taxonomy" id="1473598"/>
    <lineage>
        <taxon>Bacteria</taxon>
        <taxon>Pseudomonadati</taxon>
        <taxon>Acidobacteriota</taxon>
        <taxon>Terriglobia</taxon>
        <taxon>Bryobacterales</taxon>
        <taxon>Bryobacteraceae</taxon>
        <taxon>Paludibaculum</taxon>
    </lineage>
</organism>
<evidence type="ECO:0000313" key="2">
    <source>
        <dbReference type="Proteomes" id="UP000593892"/>
    </source>
</evidence>
<evidence type="ECO:0000313" key="1">
    <source>
        <dbReference type="EMBL" id="QOY87888.1"/>
    </source>
</evidence>
<gene>
    <name evidence="1" type="ORF">IRI77_35000</name>
</gene>
<sequence>MSDFDFLVLSLRADAEMQLGLYPRGDQPAEVQLPMARKMIDLLAMLQEKTKGNLLLEEQRNLDNTVTELRFRYLQAFEAEGKKAAEASKTAEAPANG</sequence>